<evidence type="ECO:0000313" key="2">
    <source>
        <dbReference type="EMBL" id="TWH67887.1"/>
    </source>
</evidence>
<protein>
    <submittedName>
        <fullName evidence="2">Uncharacterized protein</fullName>
    </submittedName>
</protein>
<gene>
    <name evidence="2" type="ORF">JD77_02872</name>
</gene>
<dbReference type="AlphaFoldDB" id="A0A562IA69"/>
<feature type="compositionally biased region" description="Gly residues" evidence="1">
    <location>
        <begin position="42"/>
        <end position="54"/>
    </location>
</feature>
<proteinExistence type="predicted"/>
<feature type="region of interest" description="Disordered" evidence="1">
    <location>
        <begin position="29"/>
        <end position="67"/>
    </location>
</feature>
<dbReference type="EMBL" id="VLKE01000001">
    <property type="protein sequence ID" value="TWH67887.1"/>
    <property type="molecule type" value="Genomic_DNA"/>
</dbReference>
<organism evidence="2 3">
    <name type="scientific">Micromonospora olivasterospora</name>
    <dbReference type="NCBI Taxonomy" id="1880"/>
    <lineage>
        <taxon>Bacteria</taxon>
        <taxon>Bacillati</taxon>
        <taxon>Actinomycetota</taxon>
        <taxon>Actinomycetes</taxon>
        <taxon>Micromonosporales</taxon>
        <taxon>Micromonosporaceae</taxon>
        <taxon>Micromonospora</taxon>
    </lineage>
</organism>
<sequence length="67" mass="6790">MWELSDAAVWEPSGAAVWELSDAAVWEPSGAATPELSDAGPLPGGEGARVGRGAGVSCRSGRRPAAR</sequence>
<reference evidence="2 3" key="1">
    <citation type="submission" date="2019-07" db="EMBL/GenBank/DDBJ databases">
        <title>R&amp;d 2014.</title>
        <authorList>
            <person name="Klenk H.-P."/>
        </authorList>
    </citation>
    <scope>NUCLEOTIDE SEQUENCE [LARGE SCALE GENOMIC DNA]</scope>
    <source>
        <strain evidence="2 3">DSM 43868</strain>
    </source>
</reference>
<keyword evidence="3" id="KW-1185">Reference proteome</keyword>
<evidence type="ECO:0000256" key="1">
    <source>
        <dbReference type="SAM" id="MobiDB-lite"/>
    </source>
</evidence>
<dbReference type="Proteomes" id="UP000319825">
    <property type="component" value="Unassembled WGS sequence"/>
</dbReference>
<evidence type="ECO:0000313" key="3">
    <source>
        <dbReference type="Proteomes" id="UP000319825"/>
    </source>
</evidence>
<accession>A0A562IA69</accession>
<comment type="caution">
    <text evidence="2">The sequence shown here is derived from an EMBL/GenBank/DDBJ whole genome shotgun (WGS) entry which is preliminary data.</text>
</comment>
<name>A0A562IA69_MICOL</name>